<dbReference type="InterPro" id="IPR006568">
    <property type="entry name" value="PSP_pro-rich"/>
</dbReference>
<dbReference type="Proteomes" id="UP000001555">
    <property type="component" value="Unassembled WGS sequence"/>
</dbReference>
<dbReference type="VEuPathDB" id="VectorBase:ISCW016457"/>
<dbReference type="GO" id="GO:0008270">
    <property type="term" value="F:zinc ion binding"/>
    <property type="evidence" value="ECO:0007669"/>
    <property type="project" value="UniProtKB-KW"/>
</dbReference>
<dbReference type="STRING" id="6945.B7P5E8"/>
<reference evidence="8 10" key="1">
    <citation type="submission" date="2008-03" db="EMBL/GenBank/DDBJ databases">
        <title>Annotation of Ixodes scapularis.</title>
        <authorList>
            <consortium name="Ixodes scapularis Genome Project Consortium"/>
            <person name="Caler E."/>
            <person name="Hannick L.I."/>
            <person name="Bidwell S."/>
            <person name="Joardar V."/>
            <person name="Thiagarajan M."/>
            <person name="Amedeo P."/>
            <person name="Galinsky K.J."/>
            <person name="Schobel S."/>
            <person name="Inman J."/>
            <person name="Hostetler J."/>
            <person name="Miller J."/>
            <person name="Hammond M."/>
            <person name="Megy K."/>
            <person name="Lawson D."/>
            <person name="Kodira C."/>
            <person name="Sutton G."/>
            <person name="Meyer J."/>
            <person name="Hill C.A."/>
            <person name="Birren B."/>
            <person name="Nene V."/>
            <person name="Collins F."/>
            <person name="Alarcon-Chaidez F."/>
            <person name="Wikel S."/>
            <person name="Strausberg R."/>
        </authorList>
    </citation>
    <scope>NUCLEOTIDE SEQUENCE [LARGE SCALE GENOMIC DNA]</scope>
    <source>
        <strain evidence="10">Wikel</strain>
        <strain evidence="8">Wikel colony</strain>
    </source>
</reference>
<dbReference type="EMBL" id="ABJB010432749">
    <property type="status" value="NOT_ANNOTATED_CDS"/>
    <property type="molecule type" value="Genomic_DNA"/>
</dbReference>
<dbReference type="GO" id="GO:0005634">
    <property type="term" value="C:nucleus"/>
    <property type="evidence" value="ECO:0007669"/>
    <property type="project" value="UniProtKB-SubCell"/>
</dbReference>
<dbReference type="VEuPathDB" id="VectorBase:ISCP_011371"/>
<dbReference type="PANTHER" id="PTHR13316">
    <property type="entry name" value="ZINC FINGER, CCHC DOMAIN CONTAINING 8"/>
    <property type="match status" value="1"/>
</dbReference>
<feature type="compositionally biased region" description="Polar residues" evidence="6">
    <location>
        <begin position="212"/>
        <end position="233"/>
    </location>
</feature>
<dbReference type="PaxDb" id="6945-B7P5E8"/>
<evidence type="ECO:0000313" key="10">
    <source>
        <dbReference type="Proteomes" id="UP000001555"/>
    </source>
</evidence>
<evidence type="ECO:0000256" key="6">
    <source>
        <dbReference type="SAM" id="MobiDB-lite"/>
    </source>
</evidence>
<evidence type="ECO:0000256" key="1">
    <source>
        <dbReference type="ARBA" id="ARBA00004123"/>
    </source>
</evidence>
<dbReference type="InterPro" id="IPR052115">
    <property type="entry name" value="NEXT_complex_subunit_ZCCHC8"/>
</dbReference>
<feature type="region of interest" description="Disordered" evidence="6">
    <location>
        <begin position="207"/>
        <end position="235"/>
    </location>
</feature>
<keyword evidence="10" id="KW-1185">Reference proteome</keyword>
<dbReference type="KEGG" id="isc:8024870"/>
<accession>B7P5E8</accession>
<organism>
    <name type="scientific">Ixodes scapularis</name>
    <name type="common">Black-legged tick</name>
    <name type="synonym">Deer tick</name>
    <dbReference type="NCBI Taxonomy" id="6945"/>
    <lineage>
        <taxon>Eukaryota</taxon>
        <taxon>Metazoa</taxon>
        <taxon>Ecdysozoa</taxon>
        <taxon>Arthropoda</taxon>
        <taxon>Chelicerata</taxon>
        <taxon>Arachnida</taxon>
        <taxon>Acari</taxon>
        <taxon>Parasitiformes</taxon>
        <taxon>Ixodida</taxon>
        <taxon>Ixodoidea</taxon>
        <taxon>Ixodidae</taxon>
        <taxon>Ixodinae</taxon>
        <taxon>Ixodes</taxon>
    </lineage>
</organism>
<keyword evidence="2" id="KW-0479">Metal-binding</keyword>
<dbReference type="OrthoDB" id="8026949at2759"/>
<proteinExistence type="predicted"/>
<dbReference type="EMBL" id="ABJB010937359">
    <property type="status" value="NOT_ANNOTATED_CDS"/>
    <property type="molecule type" value="Genomic_DNA"/>
</dbReference>
<evidence type="ECO:0000313" key="9">
    <source>
        <dbReference type="EnsemblMetazoa" id="ISCW016457-PA"/>
    </source>
</evidence>
<dbReference type="EMBL" id="ABJB010632833">
    <property type="status" value="NOT_ANNOTATED_CDS"/>
    <property type="molecule type" value="Genomic_DNA"/>
</dbReference>
<comment type="subcellular location">
    <subcellularLocation>
        <location evidence="1">Nucleus</location>
    </subcellularLocation>
</comment>
<feature type="domain" description="PSP proline-rich" evidence="7">
    <location>
        <begin position="49"/>
        <end position="101"/>
    </location>
</feature>
<dbReference type="Pfam" id="PF04046">
    <property type="entry name" value="PSP"/>
    <property type="match status" value="1"/>
</dbReference>
<evidence type="ECO:0000256" key="4">
    <source>
        <dbReference type="ARBA" id="ARBA00022833"/>
    </source>
</evidence>
<evidence type="ECO:0000256" key="5">
    <source>
        <dbReference type="ARBA" id="ARBA00023242"/>
    </source>
</evidence>
<reference evidence="9" key="2">
    <citation type="submission" date="2020-05" db="UniProtKB">
        <authorList>
            <consortium name="EnsemblMetazoa"/>
        </authorList>
    </citation>
    <scope>IDENTIFICATION</scope>
    <source>
        <strain evidence="9">wikel</strain>
    </source>
</reference>
<sequence length="353" mass="39158">MECFNCGGNHHVSDCTKALDSARISRKRKEMARNASSKKMRYFEHEMMSKRYQPGKYSKELRNALNLHPQELPPFVYRMRVLGYPPGWLKDAEIETSGLQIFGLDGQEDEIEDGEIDSTEKRAQYDPSRLISFPGFNVPLPPGVLDLHEEYNMPPMQPHQQKYEAEKYMSSPQVKPLSRRAKFPAVTVKPSTDTGPVVDMDMDDGVEDGQLGTPSTVPNYAPLNGTNEPSTPSKPVYIPTPCEQLALRSLEAELEQEGAKTLSEKVKAGAALETAQPDSPPSNSGSQEVVMGTPFLMGFSPYTRLPPRENFAKGVSEYIPFENLPGSTGTFEKLRGVISKVRAALQARQADSS</sequence>
<dbReference type="EMBL" id="ABJB011103754">
    <property type="status" value="NOT_ANNOTATED_CDS"/>
    <property type="molecule type" value="Genomic_DNA"/>
</dbReference>
<dbReference type="EMBL" id="DS640379">
    <property type="protein sequence ID" value="EEC01820.1"/>
    <property type="molecule type" value="Genomic_DNA"/>
</dbReference>
<evidence type="ECO:0000256" key="3">
    <source>
        <dbReference type="ARBA" id="ARBA00022771"/>
    </source>
</evidence>
<evidence type="ECO:0000256" key="2">
    <source>
        <dbReference type="ARBA" id="ARBA00022723"/>
    </source>
</evidence>
<dbReference type="EnsemblMetazoa" id="ISCW016457-RA">
    <property type="protein sequence ID" value="ISCW016457-PA"/>
    <property type="gene ID" value="ISCW016457"/>
</dbReference>
<keyword evidence="3" id="KW-0863">Zinc-finger</keyword>
<dbReference type="PANTHER" id="PTHR13316:SF0">
    <property type="entry name" value="ZINC FINGER CCHC DOMAIN-CONTAINING PROTEIN 8"/>
    <property type="match status" value="1"/>
</dbReference>
<dbReference type="FunCoup" id="B7P5E8">
    <property type="interactions" value="51"/>
</dbReference>
<keyword evidence="4" id="KW-0862">Zinc</keyword>
<evidence type="ECO:0000259" key="7">
    <source>
        <dbReference type="SMART" id="SM00581"/>
    </source>
</evidence>
<dbReference type="InParanoid" id="B7P5E8"/>
<dbReference type="HOGENOM" id="CLU_770147_0_0_1"/>
<name>B7P5E8_IXOSC</name>
<dbReference type="AlphaFoldDB" id="B7P5E8"/>
<protein>
    <submittedName>
        <fullName evidence="8 9">Zinc finger protein, putative</fullName>
    </submittedName>
</protein>
<evidence type="ECO:0000313" key="8">
    <source>
        <dbReference type="EMBL" id="EEC01820.1"/>
    </source>
</evidence>
<dbReference type="EMBL" id="ABJB011102313">
    <property type="status" value="NOT_ANNOTATED_CDS"/>
    <property type="molecule type" value="Genomic_DNA"/>
</dbReference>
<dbReference type="SMART" id="SM00581">
    <property type="entry name" value="PSP"/>
    <property type="match status" value="1"/>
</dbReference>
<dbReference type="VEuPathDB" id="VectorBase:ISCI016457"/>
<gene>
    <name evidence="9" type="primary">8024870</name>
    <name evidence="8" type="ORF">IscW_ISCW016457</name>
</gene>
<keyword evidence="5" id="KW-0539">Nucleus</keyword>